<organism evidence="6 7">
    <name type="scientific">Billgrantia ethanolica</name>
    <dbReference type="NCBI Taxonomy" id="2733486"/>
    <lineage>
        <taxon>Bacteria</taxon>
        <taxon>Pseudomonadati</taxon>
        <taxon>Pseudomonadota</taxon>
        <taxon>Gammaproteobacteria</taxon>
        <taxon>Oceanospirillales</taxon>
        <taxon>Halomonadaceae</taxon>
        <taxon>Billgrantia</taxon>
    </lineage>
</organism>
<gene>
    <name evidence="6" type="ORF">HOP53_16435</name>
</gene>
<evidence type="ECO:0000256" key="4">
    <source>
        <dbReference type="SAM" id="Coils"/>
    </source>
</evidence>
<dbReference type="PANTHER" id="PTHR30408">
    <property type="entry name" value="TYPE-1 RESTRICTION ENZYME ECOKI SPECIFICITY PROTEIN"/>
    <property type="match status" value="1"/>
</dbReference>
<evidence type="ECO:0000313" key="6">
    <source>
        <dbReference type="EMBL" id="MCE8004417.1"/>
    </source>
</evidence>
<reference evidence="6 7" key="1">
    <citation type="journal article" date="2021" name="Front. Microbiol.">
        <title>Aerobic Denitrification and Heterotrophic Sulfur Oxidation in the Genus Halomonas Revealed by Six Novel Species Characterizations and Genome-Based Analysis.</title>
        <authorList>
            <person name="Wang L."/>
            <person name="Shao Z."/>
        </authorList>
    </citation>
    <scope>NUCLEOTIDE SEQUENCE [LARGE SCALE GENOMIC DNA]</scope>
    <source>
        <strain evidence="6 7">MCCC 1A11081</strain>
    </source>
</reference>
<dbReference type="Gene3D" id="1.10.287.1120">
    <property type="entry name" value="Bipartite methylase S protein"/>
    <property type="match status" value="1"/>
</dbReference>
<evidence type="ECO:0000259" key="5">
    <source>
        <dbReference type="Pfam" id="PF01420"/>
    </source>
</evidence>
<dbReference type="InterPro" id="IPR000055">
    <property type="entry name" value="Restrct_endonuc_typeI_TRD"/>
</dbReference>
<accession>A0ABS9A7A0</accession>
<evidence type="ECO:0000256" key="1">
    <source>
        <dbReference type="ARBA" id="ARBA00010923"/>
    </source>
</evidence>
<dbReference type="PANTHER" id="PTHR30408:SF12">
    <property type="entry name" value="TYPE I RESTRICTION ENZYME MJAVIII SPECIFICITY SUBUNIT"/>
    <property type="match status" value="1"/>
</dbReference>
<evidence type="ECO:0000313" key="7">
    <source>
        <dbReference type="Proteomes" id="UP001320168"/>
    </source>
</evidence>
<dbReference type="Proteomes" id="UP001320168">
    <property type="component" value="Unassembled WGS sequence"/>
</dbReference>
<comment type="similarity">
    <text evidence="1">Belongs to the type-I restriction system S methylase family.</text>
</comment>
<dbReference type="Gene3D" id="3.90.220.20">
    <property type="entry name" value="DNA methylase specificity domains"/>
    <property type="match status" value="2"/>
</dbReference>
<feature type="coiled-coil region" evidence="4">
    <location>
        <begin position="158"/>
        <end position="185"/>
    </location>
</feature>
<dbReference type="CDD" id="cd17285">
    <property type="entry name" value="RMtype1_S_Csp16704I_TRD2-CR2_like"/>
    <property type="match status" value="1"/>
</dbReference>
<dbReference type="InterPro" id="IPR052021">
    <property type="entry name" value="Type-I_RS_S_subunit"/>
</dbReference>
<dbReference type="Pfam" id="PF01420">
    <property type="entry name" value="Methylase_S"/>
    <property type="match status" value="1"/>
</dbReference>
<dbReference type="EMBL" id="JABFTX010000003">
    <property type="protein sequence ID" value="MCE8004417.1"/>
    <property type="molecule type" value="Genomic_DNA"/>
</dbReference>
<keyword evidence="7" id="KW-1185">Reference proteome</keyword>
<comment type="caution">
    <text evidence="6">The sequence shown here is derived from an EMBL/GenBank/DDBJ whole genome shotgun (WGS) entry which is preliminary data.</text>
</comment>
<dbReference type="InterPro" id="IPR044946">
    <property type="entry name" value="Restrct_endonuc_typeI_TRD_sf"/>
</dbReference>
<protein>
    <recommendedName>
        <fullName evidence="5">Type I restriction modification DNA specificity domain-containing protein</fullName>
    </recommendedName>
</protein>
<feature type="domain" description="Type I restriction modification DNA specificity" evidence="5">
    <location>
        <begin position="5"/>
        <end position="177"/>
    </location>
</feature>
<keyword evidence="3" id="KW-0238">DNA-binding</keyword>
<sequence length="420" mass="46223">MFELLALGSLVEKQQGGGTPPRNDPAFWHGDIPWASVKDFKDDQLELKATEETITSLGLRSSTSSLIPPGTPMVCTRMAVGRCAASQTPTAINQDVRALYPKKGVNHRYLLRLVASLQRKAESLSVGSTVKGIRSSDFLAINTHIAPENEQGAIAHILDTLDTQIQKTEALIAKLEKVKEGLLHDLLTRGIDVNGRLRPSPEQAPELYKESPLGLIPREWEVVGFLDAVELPSGQISPLIEPYASLPLIAPDHIEAGVSRLIRVETARDQGAISGKYIVRPGDVVYSKIRPYLRKAWLADIDSICSADMYPLRPKLLTSAILLRIVMSESFSTYANAASMRTGIPKINRDELSGYTFALPTIQEQVRMENIFQGIERKADKEREALSKLVFEKIGLMDDLLTGRVRVTPLLDQAQATTPA</sequence>
<name>A0ABS9A7A0_9GAMM</name>
<dbReference type="SUPFAM" id="SSF116734">
    <property type="entry name" value="DNA methylase specificity domain"/>
    <property type="match status" value="2"/>
</dbReference>
<evidence type="ECO:0000256" key="3">
    <source>
        <dbReference type="ARBA" id="ARBA00023125"/>
    </source>
</evidence>
<keyword evidence="2" id="KW-0680">Restriction system</keyword>
<dbReference type="RefSeq" id="WP_234271023.1">
    <property type="nucleotide sequence ID" value="NZ_JABFTX010000003.1"/>
</dbReference>
<evidence type="ECO:0000256" key="2">
    <source>
        <dbReference type="ARBA" id="ARBA00022747"/>
    </source>
</evidence>
<keyword evidence="4" id="KW-0175">Coiled coil</keyword>
<proteinExistence type="inferred from homology"/>